<sequence>MDEIPASAPFTDEREPNEERPVVPTDVEEAHEAPAADTVEREALRALEDQLGLLREDFSRRAAEYEGTVRALQSTVEELRAQQLTGLMKPVFQRFADLKAEIDAAASRARERSDWNNADEYEFFSGSVDAILDHFDLESVRALAGDPFDRHSHAAVLRKPTDDPELDQTIARVARQGFRVIGGSRVLIPARVVIWSFSSPPNAPTAEASQIGHTSG</sequence>
<feature type="compositionally biased region" description="Basic and acidic residues" evidence="2">
    <location>
        <begin position="11"/>
        <end position="21"/>
    </location>
</feature>
<dbReference type="Gene3D" id="2.30.22.10">
    <property type="entry name" value="Head domain of nucleotide exchange factor GrpE"/>
    <property type="match status" value="1"/>
</dbReference>
<reference evidence="3 4" key="1">
    <citation type="submission" date="2021-03" db="EMBL/GenBank/DDBJ databases">
        <title>Sequencing the genomes of 1000 actinobacteria strains.</title>
        <authorList>
            <person name="Klenk H.-P."/>
        </authorList>
    </citation>
    <scope>NUCLEOTIDE SEQUENCE [LARGE SCALE GENOMIC DNA]</scope>
    <source>
        <strain evidence="3 4">DSM 14564</strain>
    </source>
</reference>
<keyword evidence="4" id="KW-1185">Reference proteome</keyword>
<organism evidence="3 4">
    <name type="scientific">Brachybacterium fresconis</name>
    <dbReference type="NCBI Taxonomy" id="173363"/>
    <lineage>
        <taxon>Bacteria</taxon>
        <taxon>Bacillati</taxon>
        <taxon>Actinomycetota</taxon>
        <taxon>Actinomycetes</taxon>
        <taxon>Micrococcales</taxon>
        <taxon>Dermabacteraceae</taxon>
        <taxon>Brachybacterium</taxon>
    </lineage>
</organism>
<dbReference type="Pfam" id="PF01025">
    <property type="entry name" value="GrpE"/>
    <property type="match status" value="1"/>
</dbReference>
<gene>
    <name evidence="3" type="ORF">JOF44_002312</name>
</gene>
<protein>
    <submittedName>
        <fullName evidence="3">Molecular chaperone GrpE (Heat shock protein)</fullName>
    </submittedName>
</protein>
<dbReference type="InterPro" id="IPR009012">
    <property type="entry name" value="GrpE_head"/>
</dbReference>
<name>A0ABS4YKY8_9MICO</name>
<evidence type="ECO:0000313" key="3">
    <source>
        <dbReference type="EMBL" id="MBP2409409.1"/>
    </source>
</evidence>
<comment type="caution">
    <text evidence="3">The sequence shown here is derived from an EMBL/GenBank/DDBJ whole genome shotgun (WGS) entry which is preliminary data.</text>
</comment>
<evidence type="ECO:0000256" key="2">
    <source>
        <dbReference type="SAM" id="MobiDB-lite"/>
    </source>
</evidence>
<keyword evidence="1" id="KW-0143">Chaperone</keyword>
<proteinExistence type="predicted"/>
<dbReference type="InterPro" id="IPR000740">
    <property type="entry name" value="GrpE"/>
</dbReference>
<evidence type="ECO:0000313" key="4">
    <source>
        <dbReference type="Proteomes" id="UP000698222"/>
    </source>
</evidence>
<evidence type="ECO:0000256" key="1">
    <source>
        <dbReference type="ARBA" id="ARBA00023186"/>
    </source>
</evidence>
<dbReference type="EMBL" id="JAGIOC010000001">
    <property type="protein sequence ID" value="MBP2409409.1"/>
    <property type="molecule type" value="Genomic_DNA"/>
</dbReference>
<accession>A0ABS4YKY8</accession>
<dbReference type="Proteomes" id="UP000698222">
    <property type="component" value="Unassembled WGS sequence"/>
</dbReference>
<feature type="compositionally biased region" description="Basic and acidic residues" evidence="2">
    <location>
        <begin position="28"/>
        <end position="41"/>
    </location>
</feature>
<feature type="region of interest" description="Disordered" evidence="2">
    <location>
        <begin position="1"/>
        <end position="41"/>
    </location>
</feature>
<dbReference type="RefSeq" id="WP_209891339.1">
    <property type="nucleotide sequence ID" value="NZ_BAAAJV010000014.1"/>
</dbReference>